<keyword evidence="18" id="KW-1185">Reference proteome</keyword>
<evidence type="ECO:0000256" key="5">
    <source>
        <dbReference type="ARBA" id="ARBA00022530"/>
    </source>
</evidence>
<evidence type="ECO:0000256" key="8">
    <source>
        <dbReference type="ARBA" id="ARBA00022737"/>
    </source>
</evidence>
<dbReference type="PANTHER" id="PTHR24050:SF19">
    <property type="entry name" value="NEPHRONECTIN"/>
    <property type="match status" value="1"/>
</dbReference>
<dbReference type="FunFam" id="2.10.25.10:FF:000476">
    <property type="entry name" value="nephronectin isoform X1"/>
    <property type="match status" value="1"/>
</dbReference>
<protein>
    <recommendedName>
        <fullName evidence="19">Nephronectin a</fullName>
    </recommendedName>
</protein>
<dbReference type="CDD" id="cd06263">
    <property type="entry name" value="MAM"/>
    <property type="match status" value="1"/>
</dbReference>
<dbReference type="InterPro" id="IPR000742">
    <property type="entry name" value="EGF"/>
</dbReference>
<dbReference type="AlphaFoldDB" id="A0A7N6A5S3"/>
<dbReference type="PROSITE" id="PS00022">
    <property type="entry name" value="EGF_1"/>
    <property type="match status" value="1"/>
</dbReference>
<proteinExistence type="inferred from homology"/>
<evidence type="ECO:0000256" key="1">
    <source>
        <dbReference type="ARBA" id="ARBA00004498"/>
    </source>
</evidence>
<feature type="domain" description="EGF-like" evidence="15">
    <location>
        <begin position="168"/>
        <end position="206"/>
    </location>
</feature>
<keyword evidence="11" id="KW-0130">Cell adhesion</keyword>
<dbReference type="PROSITE" id="PS00010">
    <property type="entry name" value="ASX_HYDROXYL"/>
    <property type="match status" value="3"/>
</dbReference>
<feature type="domain" description="MAM" evidence="16">
    <location>
        <begin position="390"/>
        <end position="534"/>
    </location>
</feature>
<dbReference type="InterPro" id="IPR000152">
    <property type="entry name" value="EGF-type_Asp/Asn_hydroxyl_site"/>
</dbReference>
<keyword evidence="4" id="KW-0964">Secreted</keyword>
<evidence type="ECO:0000256" key="11">
    <source>
        <dbReference type="ARBA" id="ARBA00022889"/>
    </source>
</evidence>
<dbReference type="PROSITE" id="PS50060">
    <property type="entry name" value="MAM_2"/>
    <property type="match status" value="1"/>
</dbReference>
<evidence type="ECO:0000256" key="3">
    <source>
        <dbReference type="ARBA" id="ARBA00022473"/>
    </source>
</evidence>
<keyword evidence="10" id="KW-0106">Calcium</keyword>
<reference evidence="17" key="1">
    <citation type="submission" date="2021-04" db="EMBL/GenBank/DDBJ databases">
        <authorList>
            <consortium name="Wellcome Sanger Institute Data Sharing"/>
        </authorList>
    </citation>
    <scope>NUCLEOTIDE SEQUENCE [LARGE SCALE GENOMIC DNA]</scope>
</reference>
<dbReference type="InterPro" id="IPR049883">
    <property type="entry name" value="NOTCH1_EGF-like"/>
</dbReference>
<dbReference type="Pfam" id="PF00629">
    <property type="entry name" value="MAM"/>
    <property type="match status" value="1"/>
</dbReference>
<dbReference type="InterPro" id="IPR000998">
    <property type="entry name" value="MAM_dom"/>
</dbReference>
<dbReference type="GeneTree" id="ENSGT00930000150973"/>
<evidence type="ECO:0000256" key="13">
    <source>
        <dbReference type="PROSITE-ProRule" id="PRU00076"/>
    </source>
</evidence>
<dbReference type="GO" id="GO:0005178">
    <property type="term" value="F:integrin binding"/>
    <property type="evidence" value="ECO:0007669"/>
    <property type="project" value="UniProtKB-ARBA"/>
</dbReference>
<dbReference type="SMART" id="SM00179">
    <property type="entry name" value="EGF_CA"/>
    <property type="match status" value="3"/>
</dbReference>
<dbReference type="Ensembl" id="ENSATET00000058304.2">
    <property type="protein sequence ID" value="ENSATEP00000041386.1"/>
    <property type="gene ID" value="ENSATEG00000015897.3"/>
</dbReference>
<dbReference type="InterPro" id="IPR013320">
    <property type="entry name" value="ConA-like_dom_sf"/>
</dbReference>
<keyword evidence="8" id="KW-0677">Repeat</keyword>
<dbReference type="SMART" id="SM00137">
    <property type="entry name" value="MAM"/>
    <property type="match status" value="1"/>
</dbReference>
<dbReference type="GO" id="GO:0005576">
    <property type="term" value="C:extracellular region"/>
    <property type="evidence" value="ECO:0007669"/>
    <property type="project" value="UniProtKB-ARBA"/>
</dbReference>
<feature type="domain" description="EGF-like" evidence="15">
    <location>
        <begin position="213"/>
        <end position="253"/>
    </location>
</feature>
<reference evidence="17" key="3">
    <citation type="submission" date="2025-09" db="UniProtKB">
        <authorList>
            <consortium name="Ensembl"/>
        </authorList>
    </citation>
    <scope>IDENTIFICATION</scope>
</reference>
<keyword evidence="6 13" id="KW-0245">EGF-like domain</keyword>
<evidence type="ECO:0000256" key="2">
    <source>
        <dbReference type="ARBA" id="ARBA00009738"/>
    </source>
</evidence>
<dbReference type="GO" id="GO:0016020">
    <property type="term" value="C:membrane"/>
    <property type="evidence" value="ECO:0007669"/>
    <property type="project" value="InterPro"/>
</dbReference>
<evidence type="ECO:0000313" key="17">
    <source>
        <dbReference type="Ensembl" id="ENSATEP00000041386.1"/>
    </source>
</evidence>
<evidence type="ECO:0000313" key="18">
    <source>
        <dbReference type="Proteomes" id="UP000265040"/>
    </source>
</evidence>
<dbReference type="SUPFAM" id="SSF57184">
    <property type="entry name" value="Growth factor receptor domain"/>
    <property type="match status" value="2"/>
</dbReference>
<dbReference type="FunFam" id="2.10.25.10:FF:000184">
    <property type="entry name" value="nephronectin isoform X2"/>
    <property type="match status" value="1"/>
</dbReference>
<dbReference type="InterPro" id="IPR009030">
    <property type="entry name" value="Growth_fac_rcpt_cys_sf"/>
</dbReference>
<dbReference type="SUPFAM" id="SSF49899">
    <property type="entry name" value="Concanavalin A-like lectins/glucanases"/>
    <property type="match status" value="1"/>
</dbReference>
<dbReference type="InterPro" id="IPR018097">
    <property type="entry name" value="EGF_Ca-bd_CS"/>
</dbReference>
<keyword evidence="3" id="KW-0217">Developmental protein</keyword>
<evidence type="ECO:0000256" key="12">
    <source>
        <dbReference type="ARBA" id="ARBA00023157"/>
    </source>
</evidence>
<feature type="domain" description="EGF-like" evidence="15">
    <location>
        <begin position="88"/>
        <end position="127"/>
    </location>
</feature>
<evidence type="ECO:0000259" key="15">
    <source>
        <dbReference type="PROSITE" id="PS50026"/>
    </source>
</evidence>
<keyword evidence="12" id="KW-1015">Disulfide bond</keyword>
<evidence type="ECO:0000256" key="14">
    <source>
        <dbReference type="SAM" id="MobiDB-lite"/>
    </source>
</evidence>
<organism evidence="17 18">
    <name type="scientific">Anabas testudineus</name>
    <name type="common">Climbing perch</name>
    <name type="synonym">Anthias testudineus</name>
    <dbReference type="NCBI Taxonomy" id="64144"/>
    <lineage>
        <taxon>Eukaryota</taxon>
        <taxon>Metazoa</taxon>
        <taxon>Chordata</taxon>
        <taxon>Craniata</taxon>
        <taxon>Vertebrata</taxon>
        <taxon>Euteleostomi</taxon>
        <taxon>Actinopterygii</taxon>
        <taxon>Neopterygii</taxon>
        <taxon>Teleostei</taxon>
        <taxon>Neoteleostei</taxon>
        <taxon>Acanthomorphata</taxon>
        <taxon>Anabantaria</taxon>
        <taxon>Anabantiformes</taxon>
        <taxon>Anabantoidei</taxon>
        <taxon>Anabantidae</taxon>
        <taxon>Anabas</taxon>
    </lineage>
</organism>
<dbReference type="PROSITE" id="PS01187">
    <property type="entry name" value="EGF_CA"/>
    <property type="match status" value="1"/>
</dbReference>
<dbReference type="InterPro" id="IPR001881">
    <property type="entry name" value="EGF-like_Ca-bd_dom"/>
</dbReference>
<comment type="similarity">
    <text evidence="2">Belongs to the nephronectin family.</text>
</comment>
<evidence type="ECO:0000256" key="7">
    <source>
        <dbReference type="ARBA" id="ARBA00022729"/>
    </source>
</evidence>
<keyword evidence="7" id="KW-0732">Signal</keyword>
<dbReference type="PANTHER" id="PTHR24050">
    <property type="entry name" value="PA14 DOMAIN-CONTAINING PROTEIN"/>
    <property type="match status" value="1"/>
</dbReference>
<feature type="compositionally biased region" description="Pro residues" evidence="14">
    <location>
        <begin position="341"/>
        <end position="361"/>
    </location>
</feature>
<sequence length="541" mass="60238">IWQRLVKICCCSLYQIIIIDRKWWPRQMASSNGLCRYGARVDCCWGWTRRSWGHCQPVCQPGCKHGECVGPNKCKCHPGFTGKTCSQDLNECGLKPRPCKHRCMNTYGSYKCYCLNGYMLMPDGTCGNARTCGMANCQYGCEVLKGEVRCQCPSPGLQLAPDGRTCVDVDECAAGLAVCPRFRKCINTFGSYICKCHEGFDLQYINGKYQCIDVDECSLGQSHCSSFATCYNTPGSYKCKCKDGYRGMGHDCKPIPKVVIEPPRPEKLPPNHHNYIPDLDQKRTTTTVRPPVTPKRIFPIIPKPTAAITTTTTTTKEPPKRVSPPPRKPSVPVWKPSIPTRKPPIPTHKPIPPVPPTRLPPTPPQVTPVDNNIHKEVTKQRGDVHKSGYLSCSFDGGLCGWIRDKDGDLHWETTPDPSGGRYLTIPEVTNKRSGRGARLVLPLTPPWNDGNLCLSFRHKLAGHHVGMLQVFVKKGKQYSPAVWGRTGGNGWRHTQITLWGTGLESVILKGERGRGRSGEMAVDDITLKKGSCTEEHNLRRL</sequence>
<dbReference type="Proteomes" id="UP000265040">
    <property type="component" value="Chromosome 1"/>
</dbReference>
<dbReference type="FunFam" id="2.10.25.10:FF:000187">
    <property type="entry name" value="nephronectin isoform X1"/>
    <property type="match status" value="1"/>
</dbReference>
<dbReference type="PROSITE" id="PS50026">
    <property type="entry name" value="EGF_3"/>
    <property type="match status" value="3"/>
</dbReference>
<dbReference type="CDD" id="cd00054">
    <property type="entry name" value="EGF_CA"/>
    <property type="match status" value="1"/>
</dbReference>
<evidence type="ECO:0008006" key="19">
    <source>
        <dbReference type="Google" id="ProtNLM"/>
    </source>
</evidence>
<name>A0A7N6A5S3_ANATE</name>
<dbReference type="SMART" id="SM00181">
    <property type="entry name" value="EGF"/>
    <property type="match status" value="5"/>
</dbReference>
<reference evidence="17" key="2">
    <citation type="submission" date="2025-08" db="UniProtKB">
        <authorList>
            <consortium name="Ensembl"/>
        </authorList>
    </citation>
    <scope>IDENTIFICATION</scope>
</reference>
<dbReference type="Gene3D" id="2.60.120.200">
    <property type="match status" value="1"/>
</dbReference>
<dbReference type="GO" id="GO:0005509">
    <property type="term" value="F:calcium ion binding"/>
    <property type="evidence" value="ECO:0007669"/>
    <property type="project" value="InterPro"/>
</dbReference>
<evidence type="ECO:0000256" key="10">
    <source>
        <dbReference type="ARBA" id="ARBA00022837"/>
    </source>
</evidence>
<dbReference type="FunFam" id="2.10.25.10:FF:000038">
    <property type="entry name" value="Fibrillin 2"/>
    <property type="match status" value="1"/>
</dbReference>
<accession>A0A7N6A5S3</accession>
<dbReference type="GO" id="GO:0030855">
    <property type="term" value="P:epithelial cell differentiation"/>
    <property type="evidence" value="ECO:0007669"/>
    <property type="project" value="UniProtKB-ARBA"/>
</dbReference>
<feature type="compositionally biased region" description="Low complexity" evidence="14">
    <location>
        <begin position="330"/>
        <end position="340"/>
    </location>
</feature>
<comment type="subcellular location">
    <subcellularLocation>
        <location evidence="1">Secreted</location>
        <location evidence="1">Extracellular space</location>
        <location evidence="1">Extracellular matrix</location>
    </subcellularLocation>
</comment>
<dbReference type="Gene3D" id="2.10.25.10">
    <property type="entry name" value="Laminin"/>
    <property type="match status" value="5"/>
</dbReference>
<evidence type="ECO:0000259" key="16">
    <source>
        <dbReference type="PROSITE" id="PS50060"/>
    </source>
</evidence>
<evidence type="ECO:0000256" key="4">
    <source>
        <dbReference type="ARBA" id="ARBA00022525"/>
    </source>
</evidence>
<dbReference type="InterPro" id="IPR052235">
    <property type="entry name" value="Nephronectin_domain"/>
</dbReference>
<dbReference type="GO" id="GO:0007155">
    <property type="term" value="P:cell adhesion"/>
    <property type="evidence" value="ECO:0007669"/>
    <property type="project" value="UniProtKB-KW"/>
</dbReference>
<comment type="caution">
    <text evidence="13">Lacks conserved residue(s) required for the propagation of feature annotation.</text>
</comment>
<dbReference type="PROSITE" id="PS01186">
    <property type="entry name" value="EGF_2"/>
    <property type="match status" value="3"/>
</dbReference>
<feature type="region of interest" description="Disordered" evidence="14">
    <location>
        <begin position="311"/>
        <end position="361"/>
    </location>
</feature>
<keyword evidence="5" id="KW-0272">Extracellular matrix</keyword>
<keyword evidence="9" id="KW-0221">Differentiation</keyword>
<dbReference type="Pfam" id="PF07645">
    <property type="entry name" value="EGF_CA"/>
    <property type="match status" value="3"/>
</dbReference>
<evidence type="ECO:0000256" key="6">
    <source>
        <dbReference type="ARBA" id="ARBA00022536"/>
    </source>
</evidence>
<evidence type="ECO:0000256" key="9">
    <source>
        <dbReference type="ARBA" id="ARBA00022782"/>
    </source>
</evidence>
<dbReference type="FunFam" id="2.10.25.10:FF:000268">
    <property type="entry name" value="nephronectin isoform X2"/>
    <property type="match status" value="1"/>
</dbReference>